<name>A0A1G2D089_9BACT</name>
<dbReference type="Pfam" id="PF00085">
    <property type="entry name" value="Thioredoxin"/>
    <property type="match status" value="1"/>
</dbReference>
<sequence>MNDDIKKLNLESRDGMQALAKLINIREELVFLADKFKKGGPNVALIRSWRALKKKAGIKDVDEKDFPKTLERPMLVLYSADWCPPCRMMRPTFARLVPFFDKAEVHYTHVEDWKWAKSQGVKGIPQFVAYFPNGARVSSNVGSTTKEIWETMHKLIALGRGWEGAGELVCDGDSCKIISAKKD</sequence>
<comment type="caution">
    <text evidence="2">The sequence shown here is derived from an EMBL/GenBank/DDBJ whole genome shotgun (WGS) entry which is preliminary data.</text>
</comment>
<reference evidence="2 3" key="1">
    <citation type="journal article" date="2016" name="Nat. Commun.">
        <title>Thousands of microbial genomes shed light on interconnected biogeochemical processes in an aquifer system.</title>
        <authorList>
            <person name="Anantharaman K."/>
            <person name="Brown C.T."/>
            <person name="Hug L.A."/>
            <person name="Sharon I."/>
            <person name="Castelle C.J."/>
            <person name="Probst A.J."/>
            <person name="Thomas B.C."/>
            <person name="Singh A."/>
            <person name="Wilkins M.J."/>
            <person name="Karaoz U."/>
            <person name="Brodie E.L."/>
            <person name="Williams K.H."/>
            <person name="Hubbard S.S."/>
            <person name="Banfield J.F."/>
        </authorList>
    </citation>
    <scope>NUCLEOTIDE SEQUENCE [LARGE SCALE GENOMIC DNA]</scope>
</reference>
<proteinExistence type="predicted"/>
<dbReference type="AlphaFoldDB" id="A0A1G2D089"/>
<organism evidence="2 3">
    <name type="scientific">Candidatus Lloydbacteria bacterium RIFCSPHIGHO2_02_FULL_50_13</name>
    <dbReference type="NCBI Taxonomy" id="1798661"/>
    <lineage>
        <taxon>Bacteria</taxon>
        <taxon>Candidatus Lloydiibacteriota</taxon>
    </lineage>
</organism>
<dbReference type="EMBL" id="MHLL01000071">
    <property type="protein sequence ID" value="OGZ07045.1"/>
    <property type="molecule type" value="Genomic_DNA"/>
</dbReference>
<dbReference type="CDD" id="cd02947">
    <property type="entry name" value="TRX_family"/>
    <property type="match status" value="1"/>
</dbReference>
<dbReference type="PROSITE" id="PS51352">
    <property type="entry name" value="THIOREDOXIN_2"/>
    <property type="match status" value="1"/>
</dbReference>
<dbReference type="InterPro" id="IPR036249">
    <property type="entry name" value="Thioredoxin-like_sf"/>
</dbReference>
<dbReference type="SUPFAM" id="SSF52833">
    <property type="entry name" value="Thioredoxin-like"/>
    <property type="match status" value="1"/>
</dbReference>
<feature type="domain" description="Thioredoxin" evidence="1">
    <location>
        <begin position="45"/>
        <end position="157"/>
    </location>
</feature>
<dbReference type="Proteomes" id="UP000177996">
    <property type="component" value="Unassembled WGS sequence"/>
</dbReference>
<dbReference type="InterPro" id="IPR013766">
    <property type="entry name" value="Thioredoxin_domain"/>
</dbReference>
<dbReference type="Gene3D" id="3.40.30.10">
    <property type="entry name" value="Glutaredoxin"/>
    <property type="match status" value="1"/>
</dbReference>
<evidence type="ECO:0000259" key="1">
    <source>
        <dbReference type="PROSITE" id="PS51352"/>
    </source>
</evidence>
<dbReference type="InterPro" id="IPR017937">
    <property type="entry name" value="Thioredoxin_CS"/>
</dbReference>
<gene>
    <name evidence="2" type="ORF">A3D65_00100</name>
</gene>
<accession>A0A1G2D089</accession>
<dbReference type="STRING" id="1798661.A3D65_00100"/>
<protein>
    <recommendedName>
        <fullName evidence="1">Thioredoxin domain-containing protein</fullName>
    </recommendedName>
</protein>
<evidence type="ECO:0000313" key="3">
    <source>
        <dbReference type="Proteomes" id="UP000177996"/>
    </source>
</evidence>
<evidence type="ECO:0000313" key="2">
    <source>
        <dbReference type="EMBL" id="OGZ07045.1"/>
    </source>
</evidence>
<dbReference type="PROSITE" id="PS00194">
    <property type="entry name" value="THIOREDOXIN_1"/>
    <property type="match status" value="1"/>
</dbReference>